<keyword evidence="2" id="KW-0689">Ribosomal protein</keyword>
<dbReference type="AlphaFoldDB" id="A0A1X0Q8L2"/>
<dbReference type="CDD" id="cd06089">
    <property type="entry name" value="KOW_RPL26"/>
    <property type="match status" value="1"/>
</dbReference>
<evidence type="ECO:0000256" key="2">
    <source>
        <dbReference type="ARBA" id="ARBA00022980"/>
    </source>
</evidence>
<dbReference type="EMBL" id="LVKB01000125">
    <property type="protein sequence ID" value="ORD96129.1"/>
    <property type="molecule type" value="Genomic_DNA"/>
</dbReference>
<dbReference type="GO" id="GO:0015934">
    <property type="term" value="C:large ribosomal subunit"/>
    <property type="evidence" value="ECO:0007669"/>
    <property type="project" value="InterPro"/>
</dbReference>
<dbReference type="InterPro" id="IPR041988">
    <property type="entry name" value="Ribosomal_uL24_KOW"/>
</dbReference>
<keyword evidence="6" id="KW-1185">Reference proteome</keyword>
<protein>
    <submittedName>
        <fullName evidence="5">Ribosomal prt L26</fullName>
    </submittedName>
</protein>
<dbReference type="GO" id="GO:0003735">
    <property type="term" value="F:structural constituent of ribosome"/>
    <property type="evidence" value="ECO:0007669"/>
    <property type="project" value="InterPro"/>
</dbReference>
<dbReference type="NCBIfam" id="TIGR01080">
    <property type="entry name" value="rplX_A_E"/>
    <property type="match status" value="1"/>
</dbReference>
<evidence type="ECO:0000256" key="3">
    <source>
        <dbReference type="ARBA" id="ARBA00023274"/>
    </source>
</evidence>
<keyword evidence="3" id="KW-0687">Ribonucleoprotein</keyword>
<dbReference type="GO" id="GO:0006412">
    <property type="term" value="P:translation"/>
    <property type="evidence" value="ECO:0007669"/>
    <property type="project" value="InterPro"/>
</dbReference>
<dbReference type="SMART" id="SM00739">
    <property type="entry name" value="KOW"/>
    <property type="match status" value="1"/>
</dbReference>
<dbReference type="GO" id="GO:0003723">
    <property type="term" value="F:RNA binding"/>
    <property type="evidence" value="ECO:0007669"/>
    <property type="project" value="InterPro"/>
</dbReference>
<dbReference type="FunFam" id="2.30.30.30:FF:000009">
    <property type="entry name" value="60S ribosomal protein L26"/>
    <property type="match status" value="1"/>
</dbReference>
<gene>
    <name evidence="5" type="ORF">HERIO_2696</name>
</gene>
<dbReference type="InterPro" id="IPR005824">
    <property type="entry name" value="KOW"/>
</dbReference>
<comment type="similarity">
    <text evidence="1">Belongs to the universal ribosomal protein uL24 family.</text>
</comment>
<dbReference type="Pfam" id="PF16906">
    <property type="entry name" value="Ribosomal_L26"/>
    <property type="match status" value="1"/>
</dbReference>
<dbReference type="VEuPathDB" id="MicrosporidiaDB:HERIO_2696"/>
<dbReference type="VEuPathDB" id="MicrosporidiaDB:A0H76_2937"/>
<organism evidence="5 6">
    <name type="scientific">Hepatospora eriocheir</name>
    <dbReference type="NCBI Taxonomy" id="1081669"/>
    <lineage>
        <taxon>Eukaryota</taxon>
        <taxon>Fungi</taxon>
        <taxon>Fungi incertae sedis</taxon>
        <taxon>Microsporidia</taxon>
        <taxon>Hepatosporidae</taxon>
        <taxon>Hepatospora</taxon>
    </lineage>
</organism>
<evidence type="ECO:0000313" key="5">
    <source>
        <dbReference type="EMBL" id="ORD96129.1"/>
    </source>
</evidence>
<proteinExistence type="inferred from homology"/>
<evidence type="ECO:0000256" key="1">
    <source>
        <dbReference type="ARBA" id="ARBA00010618"/>
    </source>
</evidence>
<name>A0A1X0Q8L2_9MICR</name>
<dbReference type="SUPFAM" id="SSF50104">
    <property type="entry name" value="Translation proteins SH3-like domain"/>
    <property type="match status" value="1"/>
</dbReference>
<reference evidence="5 6" key="1">
    <citation type="journal article" date="2017" name="Environ. Microbiol.">
        <title>Decay of the glycolytic pathway and adaptation to intranuclear parasitism within Enterocytozoonidae microsporidia.</title>
        <authorList>
            <person name="Wiredu Boakye D."/>
            <person name="Jaroenlak P."/>
            <person name="Prachumwat A."/>
            <person name="Williams T.A."/>
            <person name="Bateman K.S."/>
            <person name="Itsathitphaisarn O."/>
            <person name="Sritunyalucksana K."/>
            <person name="Paszkiewicz K.H."/>
            <person name="Moore K.A."/>
            <person name="Stentiford G.D."/>
            <person name="Williams B.A."/>
        </authorList>
    </citation>
    <scope>NUCLEOTIDE SEQUENCE [LARGE SCALE GENOMIC DNA]</scope>
    <source>
        <strain evidence="5 6">GB1</strain>
    </source>
</reference>
<dbReference type="InterPro" id="IPR014722">
    <property type="entry name" value="Rib_uL2_dom2"/>
</dbReference>
<dbReference type="InterPro" id="IPR008991">
    <property type="entry name" value="Translation_prot_SH3-like_sf"/>
</dbReference>
<dbReference type="InterPro" id="IPR005756">
    <property type="entry name" value="Ribosomal_uL24_euk/arc"/>
</dbReference>
<evidence type="ECO:0000313" key="6">
    <source>
        <dbReference type="Proteomes" id="UP000192356"/>
    </source>
</evidence>
<feature type="domain" description="KOW" evidence="4">
    <location>
        <begin position="45"/>
        <end position="72"/>
    </location>
</feature>
<dbReference type="PANTHER" id="PTHR11143">
    <property type="entry name" value="60S RIBOSOMAL PROTEIN L26 FAMILY MEMBER"/>
    <property type="match status" value="1"/>
</dbReference>
<comment type="caution">
    <text evidence="5">The sequence shown here is derived from an EMBL/GenBank/DDBJ whole genome shotgun (WGS) entry which is preliminary data.</text>
</comment>
<dbReference type="Gene3D" id="2.30.30.30">
    <property type="match status" value="1"/>
</dbReference>
<dbReference type="OrthoDB" id="1688503at2759"/>
<sequence>MICKSDHRSKNRKAHFNADQQTRRILMSSRLSDELRQTYRFKSFPIHKGDTVDVKAGKYKGKTGKVILVSRKSMRVKIDSCTINKCTGGVANMPIHPSNLVITDLSIDEKRQAALDKRKEVYEKSKEFYSTKF</sequence>
<dbReference type="Proteomes" id="UP000192356">
    <property type="component" value="Unassembled WGS sequence"/>
</dbReference>
<accession>A0A1X0Q8L2</accession>
<evidence type="ECO:0000259" key="4">
    <source>
        <dbReference type="SMART" id="SM00739"/>
    </source>
</evidence>